<evidence type="ECO:0000256" key="1">
    <source>
        <dbReference type="ARBA" id="ARBA00004141"/>
    </source>
</evidence>
<dbReference type="Pfam" id="PF00002">
    <property type="entry name" value="7tm_2"/>
    <property type="match status" value="1"/>
</dbReference>
<dbReference type="PANTHER" id="PTHR45902:SF4">
    <property type="entry name" value="G-PROTEIN COUPLED RECEPTORS FAMILY 2 PROFILE 2 DOMAIN-CONTAINING PROTEIN"/>
    <property type="match status" value="1"/>
</dbReference>
<accession>A0AAV4MUU0</accession>
<dbReference type="GO" id="GO:0007166">
    <property type="term" value="P:cell surface receptor signaling pathway"/>
    <property type="evidence" value="ECO:0007669"/>
    <property type="project" value="InterPro"/>
</dbReference>
<keyword evidence="2 5" id="KW-0812">Transmembrane</keyword>
<feature type="transmembrane region" description="Helical" evidence="5">
    <location>
        <begin position="173"/>
        <end position="193"/>
    </location>
</feature>
<dbReference type="PROSITE" id="PS50261">
    <property type="entry name" value="G_PROTEIN_RECEP_F2_4"/>
    <property type="match status" value="1"/>
</dbReference>
<reference evidence="7 8" key="1">
    <citation type="submission" date="2021-06" db="EMBL/GenBank/DDBJ databases">
        <title>Caerostris darwini draft genome.</title>
        <authorList>
            <person name="Kono N."/>
            <person name="Arakawa K."/>
        </authorList>
    </citation>
    <scope>NUCLEOTIDE SEQUENCE [LARGE SCALE GENOMIC DNA]</scope>
</reference>
<feature type="transmembrane region" description="Helical" evidence="5">
    <location>
        <begin position="310"/>
        <end position="331"/>
    </location>
</feature>
<dbReference type="PANTHER" id="PTHR45902">
    <property type="entry name" value="LATROPHILIN RECEPTOR-LIKE PROTEIN A"/>
    <property type="match status" value="1"/>
</dbReference>
<dbReference type="SUPFAM" id="SSF81321">
    <property type="entry name" value="Family A G protein-coupled receptor-like"/>
    <property type="match status" value="1"/>
</dbReference>
<evidence type="ECO:0000256" key="3">
    <source>
        <dbReference type="ARBA" id="ARBA00022989"/>
    </source>
</evidence>
<keyword evidence="7" id="KW-0675">Receptor</keyword>
<feature type="transmembrane region" description="Helical" evidence="5">
    <location>
        <begin position="262"/>
        <end position="289"/>
    </location>
</feature>
<evidence type="ECO:0000256" key="2">
    <source>
        <dbReference type="ARBA" id="ARBA00022692"/>
    </source>
</evidence>
<sequence>MKYVNTVESSDVASPEDALHNKDESLKDCFLFDLPPEHYQMFPNKTAYVPAYKKTFNEPFYILEGEFLLICQPTDLLNDTQEDNLSDLFQPLSGSTTTTVLSYITAAGTGVSLAFFLVHLVVFALVPDLHNLPGFNLASLCLSLFVSYLILIIPKDDGIAENIPACVSLAALTQFFFLASFLWMSLMAFEVFRSIRNATKCLRGTTKRFKVKKYILNSCICWGISLVFTAAALIADNVEGTDDTYKPMFKESACWFGSEHSLFAFFAGPVFTLICLNVLLFVLTAYNIFANRMKDLDSSRMAYLKKNFHTYLRLAVIMGVTWMTAVLPLLLKVVWLWYLFAVLNTFQGLFIFIAFTCTGKVRKHFRSLWRNGRKISVQSGDTTISSKTQAVSAENIRDDNKV</sequence>
<keyword evidence="4 5" id="KW-0472">Membrane</keyword>
<keyword evidence="8" id="KW-1185">Reference proteome</keyword>
<dbReference type="InterPro" id="IPR053231">
    <property type="entry name" value="GPCR_LN-TM7"/>
</dbReference>
<comment type="subcellular location">
    <subcellularLocation>
        <location evidence="1">Membrane</location>
        <topology evidence="1">Multi-pass membrane protein</topology>
    </subcellularLocation>
</comment>
<evidence type="ECO:0000259" key="6">
    <source>
        <dbReference type="PROSITE" id="PS50261"/>
    </source>
</evidence>
<evidence type="ECO:0000256" key="4">
    <source>
        <dbReference type="ARBA" id="ARBA00023136"/>
    </source>
</evidence>
<dbReference type="EMBL" id="BPLQ01000802">
    <property type="protein sequence ID" value="GIX75116.1"/>
    <property type="molecule type" value="Genomic_DNA"/>
</dbReference>
<feature type="domain" description="G-protein coupled receptors family 2 profile 2" evidence="6">
    <location>
        <begin position="101"/>
        <end position="359"/>
    </location>
</feature>
<dbReference type="InterPro" id="IPR017981">
    <property type="entry name" value="GPCR_2-like_7TM"/>
</dbReference>
<feature type="transmembrane region" description="Helical" evidence="5">
    <location>
        <begin position="100"/>
        <end position="126"/>
    </location>
</feature>
<dbReference type="CDD" id="cd15039">
    <property type="entry name" value="7tmB3_Methuselah-like"/>
    <property type="match status" value="1"/>
</dbReference>
<feature type="transmembrane region" description="Helical" evidence="5">
    <location>
        <begin position="133"/>
        <end position="153"/>
    </location>
</feature>
<evidence type="ECO:0000313" key="7">
    <source>
        <dbReference type="EMBL" id="GIX75116.1"/>
    </source>
</evidence>
<keyword evidence="3 5" id="KW-1133">Transmembrane helix</keyword>
<protein>
    <submittedName>
        <fullName evidence="7">G-protein coupled receptor Mth2</fullName>
    </submittedName>
</protein>
<proteinExistence type="predicted"/>
<dbReference type="GO" id="GO:0004930">
    <property type="term" value="F:G protein-coupled receptor activity"/>
    <property type="evidence" value="ECO:0007669"/>
    <property type="project" value="InterPro"/>
</dbReference>
<dbReference type="AlphaFoldDB" id="A0AAV4MUU0"/>
<dbReference type="Proteomes" id="UP001054837">
    <property type="component" value="Unassembled WGS sequence"/>
</dbReference>
<name>A0AAV4MUU0_9ARAC</name>
<comment type="caution">
    <text evidence="7">The sequence shown here is derived from an EMBL/GenBank/DDBJ whole genome shotgun (WGS) entry which is preliminary data.</text>
</comment>
<evidence type="ECO:0000256" key="5">
    <source>
        <dbReference type="SAM" id="Phobius"/>
    </source>
</evidence>
<feature type="transmembrane region" description="Helical" evidence="5">
    <location>
        <begin position="337"/>
        <end position="357"/>
    </location>
</feature>
<dbReference type="GO" id="GO:0016020">
    <property type="term" value="C:membrane"/>
    <property type="evidence" value="ECO:0007669"/>
    <property type="project" value="UniProtKB-SubCell"/>
</dbReference>
<evidence type="ECO:0000313" key="8">
    <source>
        <dbReference type="Proteomes" id="UP001054837"/>
    </source>
</evidence>
<dbReference type="Gene3D" id="1.20.1070.10">
    <property type="entry name" value="Rhodopsin 7-helix transmembrane proteins"/>
    <property type="match status" value="1"/>
</dbReference>
<organism evidence="7 8">
    <name type="scientific">Caerostris darwini</name>
    <dbReference type="NCBI Taxonomy" id="1538125"/>
    <lineage>
        <taxon>Eukaryota</taxon>
        <taxon>Metazoa</taxon>
        <taxon>Ecdysozoa</taxon>
        <taxon>Arthropoda</taxon>
        <taxon>Chelicerata</taxon>
        <taxon>Arachnida</taxon>
        <taxon>Araneae</taxon>
        <taxon>Araneomorphae</taxon>
        <taxon>Entelegynae</taxon>
        <taxon>Araneoidea</taxon>
        <taxon>Araneidae</taxon>
        <taxon>Caerostris</taxon>
    </lineage>
</organism>
<feature type="transmembrane region" description="Helical" evidence="5">
    <location>
        <begin position="214"/>
        <end position="235"/>
    </location>
</feature>
<gene>
    <name evidence="7" type="primary">mth2</name>
    <name evidence="7" type="ORF">CDAR_479561</name>
</gene>
<dbReference type="InterPro" id="IPR000832">
    <property type="entry name" value="GPCR_2_secretin-like"/>
</dbReference>